<dbReference type="Pfam" id="PF05641">
    <property type="entry name" value="Agenet"/>
    <property type="match status" value="1"/>
</dbReference>
<comment type="caution">
    <text evidence="3">The sequence shown here is derived from an EMBL/GenBank/DDBJ whole genome shotgun (WGS) entry which is preliminary data.</text>
</comment>
<keyword evidence="4" id="KW-1185">Reference proteome</keyword>
<dbReference type="Proteomes" id="UP001206925">
    <property type="component" value="Unassembled WGS sequence"/>
</dbReference>
<organism evidence="3 4">
    <name type="scientific">Ambrosia artemisiifolia</name>
    <name type="common">Common ragweed</name>
    <dbReference type="NCBI Taxonomy" id="4212"/>
    <lineage>
        <taxon>Eukaryota</taxon>
        <taxon>Viridiplantae</taxon>
        <taxon>Streptophyta</taxon>
        <taxon>Embryophyta</taxon>
        <taxon>Tracheophyta</taxon>
        <taxon>Spermatophyta</taxon>
        <taxon>Magnoliopsida</taxon>
        <taxon>eudicotyledons</taxon>
        <taxon>Gunneridae</taxon>
        <taxon>Pentapetalae</taxon>
        <taxon>asterids</taxon>
        <taxon>campanulids</taxon>
        <taxon>Asterales</taxon>
        <taxon>Asteraceae</taxon>
        <taxon>Asteroideae</taxon>
        <taxon>Heliantheae alliance</taxon>
        <taxon>Heliantheae</taxon>
        <taxon>Ambrosia</taxon>
    </lineage>
</organism>
<gene>
    <name evidence="3" type="ORF">M8C21_018045</name>
</gene>
<feature type="compositionally biased region" description="Basic and acidic residues" evidence="1">
    <location>
        <begin position="182"/>
        <end position="197"/>
    </location>
</feature>
<protein>
    <recommendedName>
        <fullName evidence="2">Agenet-like domain-containing protein</fullName>
    </recommendedName>
</protein>
<evidence type="ECO:0000259" key="2">
    <source>
        <dbReference type="Pfam" id="PF05641"/>
    </source>
</evidence>
<name>A0AAD5CE05_AMBAR</name>
<evidence type="ECO:0000313" key="3">
    <source>
        <dbReference type="EMBL" id="KAI7739530.1"/>
    </source>
</evidence>
<dbReference type="PANTHER" id="PTHR36805:SF7">
    <property type="entry name" value="AGENET DOMAIN-CONTAINING PROTEIN"/>
    <property type="match status" value="1"/>
</dbReference>
<dbReference type="EMBL" id="JAMZMK010008609">
    <property type="protein sequence ID" value="KAI7739530.1"/>
    <property type="molecule type" value="Genomic_DNA"/>
</dbReference>
<dbReference type="AlphaFoldDB" id="A0AAD5CE05"/>
<proteinExistence type="predicted"/>
<feature type="non-terminal residue" evidence="3">
    <location>
        <position position="229"/>
    </location>
</feature>
<feature type="domain" description="Agenet-like" evidence="2">
    <location>
        <begin position="10"/>
        <end position="82"/>
    </location>
</feature>
<accession>A0AAD5CE05</accession>
<dbReference type="PANTHER" id="PTHR36805">
    <property type="entry name" value="AGENET DOMAIN-CONTAINING PROTEIN"/>
    <property type="match status" value="1"/>
</dbReference>
<reference evidence="3" key="1">
    <citation type="submission" date="2022-06" db="EMBL/GenBank/DDBJ databases">
        <title>Uncovering the hologenomic basis of an extraordinary plant invasion.</title>
        <authorList>
            <person name="Bieker V.C."/>
            <person name="Martin M.D."/>
            <person name="Gilbert T."/>
            <person name="Hodgins K."/>
            <person name="Battlay P."/>
            <person name="Petersen B."/>
            <person name="Wilson J."/>
        </authorList>
    </citation>
    <scope>NUCLEOTIDE SEQUENCE</scope>
    <source>
        <strain evidence="3">AA19_3_7</strain>
        <tissue evidence="3">Leaf</tissue>
    </source>
</reference>
<sequence length="229" mass="25992">MGNPLNFQVGQLAEMKSFEDGFRCAWFRCKIKDIDLKKKMILPEYYDFDPAELTWEEIYQEGPSSRKSKHVKRYLMMRPEYPMMFKKSEMPPLDSISQVELPQPPLGNGEEGKEGKYDYEACCKDFRPSLIWSATKGWTLPTVEGRTSCDAQLIFPRKQGMDLEPEPVPAAAGSTPCTSAEGNKDREQNEESEKMDCDIGMDLEPQPRPEPEPATAGSTTRMSAEGDRD</sequence>
<dbReference type="InterPro" id="IPR008395">
    <property type="entry name" value="Agenet-like_dom"/>
</dbReference>
<evidence type="ECO:0000313" key="4">
    <source>
        <dbReference type="Proteomes" id="UP001206925"/>
    </source>
</evidence>
<feature type="region of interest" description="Disordered" evidence="1">
    <location>
        <begin position="161"/>
        <end position="229"/>
    </location>
</feature>
<evidence type="ECO:0000256" key="1">
    <source>
        <dbReference type="SAM" id="MobiDB-lite"/>
    </source>
</evidence>